<evidence type="ECO:0000256" key="1">
    <source>
        <dbReference type="SAM" id="MobiDB-lite"/>
    </source>
</evidence>
<sequence>MKCTQALHIHMCPYCNMTIKINLKKFNIRPNNPGYLAAPAQQPGYYLGCSGRPAQQQVYPAQQQGYPAQQQSYPAQQQRYPSKQQGYPAQQNGYRAKQQGWVAKWLPSPTTWLSGPATGLLSSPAVSTTTCNSPSDTPSKPTESNIKTQPNLNIHIFSRLVHNMGDASPIQGFLQKNTLLVTY</sequence>
<feature type="region of interest" description="Disordered" evidence="1">
    <location>
        <begin position="123"/>
        <end position="148"/>
    </location>
</feature>
<feature type="region of interest" description="Disordered" evidence="1">
    <location>
        <begin position="59"/>
        <end position="88"/>
    </location>
</feature>
<evidence type="ECO:0000313" key="3">
    <source>
        <dbReference type="Proteomes" id="UP000037069"/>
    </source>
</evidence>
<accession>A0A0L0CI77</accession>
<evidence type="ECO:0000313" key="2">
    <source>
        <dbReference type="EMBL" id="KNC31946.1"/>
    </source>
</evidence>
<dbReference type="EMBL" id="JRES01000361">
    <property type="protein sequence ID" value="KNC31946.1"/>
    <property type="molecule type" value="Genomic_DNA"/>
</dbReference>
<comment type="caution">
    <text evidence="2">The sequence shown here is derived from an EMBL/GenBank/DDBJ whole genome shotgun (WGS) entry which is preliminary data.</text>
</comment>
<proteinExistence type="predicted"/>
<protein>
    <submittedName>
        <fullName evidence="2">Uncharacterized protein</fullName>
    </submittedName>
</protein>
<dbReference type="Proteomes" id="UP000037069">
    <property type="component" value="Unassembled WGS sequence"/>
</dbReference>
<organism evidence="2 3">
    <name type="scientific">Lucilia cuprina</name>
    <name type="common">Green bottle fly</name>
    <name type="synonym">Australian sheep blowfly</name>
    <dbReference type="NCBI Taxonomy" id="7375"/>
    <lineage>
        <taxon>Eukaryota</taxon>
        <taxon>Metazoa</taxon>
        <taxon>Ecdysozoa</taxon>
        <taxon>Arthropoda</taxon>
        <taxon>Hexapoda</taxon>
        <taxon>Insecta</taxon>
        <taxon>Pterygota</taxon>
        <taxon>Neoptera</taxon>
        <taxon>Endopterygota</taxon>
        <taxon>Diptera</taxon>
        <taxon>Brachycera</taxon>
        <taxon>Muscomorpha</taxon>
        <taxon>Oestroidea</taxon>
        <taxon>Calliphoridae</taxon>
        <taxon>Luciliinae</taxon>
        <taxon>Lucilia</taxon>
    </lineage>
</organism>
<gene>
    <name evidence="2" type="ORF">FF38_04050</name>
</gene>
<feature type="compositionally biased region" description="Low complexity" evidence="1">
    <location>
        <begin position="59"/>
        <end position="81"/>
    </location>
</feature>
<name>A0A0L0CI77_LUCCU</name>
<dbReference type="AlphaFoldDB" id="A0A0L0CI77"/>
<keyword evidence="3" id="KW-1185">Reference proteome</keyword>
<reference evidence="2 3" key="1">
    <citation type="journal article" date="2015" name="Nat. Commun.">
        <title>Lucilia cuprina genome unlocks parasitic fly biology to underpin future interventions.</title>
        <authorList>
            <person name="Anstead C.A."/>
            <person name="Korhonen P.K."/>
            <person name="Young N.D."/>
            <person name="Hall R.S."/>
            <person name="Jex A.R."/>
            <person name="Murali S.C."/>
            <person name="Hughes D.S."/>
            <person name="Lee S.F."/>
            <person name="Perry T."/>
            <person name="Stroehlein A.J."/>
            <person name="Ansell B.R."/>
            <person name="Breugelmans B."/>
            <person name="Hofmann A."/>
            <person name="Qu J."/>
            <person name="Dugan S."/>
            <person name="Lee S.L."/>
            <person name="Chao H."/>
            <person name="Dinh H."/>
            <person name="Han Y."/>
            <person name="Doddapaneni H.V."/>
            <person name="Worley K.C."/>
            <person name="Muzny D.M."/>
            <person name="Ioannidis P."/>
            <person name="Waterhouse R.M."/>
            <person name="Zdobnov E.M."/>
            <person name="James P.J."/>
            <person name="Bagnall N.H."/>
            <person name="Kotze A.C."/>
            <person name="Gibbs R.A."/>
            <person name="Richards S."/>
            <person name="Batterham P."/>
            <person name="Gasser R.B."/>
        </authorList>
    </citation>
    <scope>NUCLEOTIDE SEQUENCE [LARGE SCALE GENOMIC DNA]</scope>
    <source>
        <strain evidence="2 3">LS</strain>
        <tissue evidence="2">Full body</tissue>
    </source>
</reference>